<reference evidence="2 3" key="1">
    <citation type="submission" date="2015-10" db="EMBL/GenBank/DDBJ databases">
        <title>Genome analyses suggest a sexual origin of heterokaryosis in a supposedly ancient asexual fungus.</title>
        <authorList>
            <person name="Ropars J."/>
            <person name="Sedzielewska K."/>
            <person name="Noel J."/>
            <person name="Charron P."/>
            <person name="Farinelli L."/>
            <person name="Marton T."/>
            <person name="Kruger M."/>
            <person name="Pelin A."/>
            <person name="Brachmann A."/>
            <person name="Corradi N."/>
        </authorList>
    </citation>
    <scope>NUCLEOTIDE SEQUENCE [LARGE SCALE GENOMIC DNA]</scope>
    <source>
        <strain evidence="2 3">A4</strain>
    </source>
</reference>
<feature type="compositionally biased region" description="Acidic residues" evidence="1">
    <location>
        <begin position="49"/>
        <end position="71"/>
    </location>
</feature>
<dbReference type="AlphaFoldDB" id="A0A2I1HE90"/>
<evidence type="ECO:0000313" key="3">
    <source>
        <dbReference type="Proteomes" id="UP000234323"/>
    </source>
</evidence>
<accession>A0A2I1HE90</accession>
<evidence type="ECO:0000313" key="2">
    <source>
        <dbReference type="EMBL" id="PKY57184.1"/>
    </source>
</evidence>
<dbReference type="Proteomes" id="UP000234323">
    <property type="component" value="Unassembled WGS sequence"/>
</dbReference>
<proteinExistence type="predicted"/>
<evidence type="ECO:0000256" key="1">
    <source>
        <dbReference type="SAM" id="MobiDB-lite"/>
    </source>
</evidence>
<keyword evidence="3" id="KW-1185">Reference proteome</keyword>
<name>A0A2I1HE90_9GLOM</name>
<organism evidence="2 3">
    <name type="scientific">Rhizophagus irregularis</name>
    <dbReference type="NCBI Taxonomy" id="588596"/>
    <lineage>
        <taxon>Eukaryota</taxon>
        <taxon>Fungi</taxon>
        <taxon>Fungi incertae sedis</taxon>
        <taxon>Mucoromycota</taxon>
        <taxon>Glomeromycotina</taxon>
        <taxon>Glomeromycetes</taxon>
        <taxon>Glomerales</taxon>
        <taxon>Glomeraceae</taxon>
        <taxon>Rhizophagus</taxon>
    </lineage>
</organism>
<gene>
    <name evidence="2" type="ORF">RhiirA4_478080</name>
</gene>
<comment type="caution">
    <text evidence="2">The sequence shown here is derived from an EMBL/GenBank/DDBJ whole genome shotgun (WGS) entry which is preliminary data.</text>
</comment>
<protein>
    <submittedName>
        <fullName evidence="2">Uncharacterized protein</fullName>
    </submittedName>
</protein>
<dbReference type="EMBL" id="LLXI01002461">
    <property type="protein sequence ID" value="PKY57184.1"/>
    <property type="molecule type" value="Genomic_DNA"/>
</dbReference>
<sequence length="82" mass="9376">MYLKYWKKTLSVQKKAKNTSKNKGALYVSSRSWDNFLAHFYKEFSDPSIFDDDDDLDASSDDEPDKDEDEIISGISTPTNTA</sequence>
<feature type="region of interest" description="Disordered" evidence="1">
    <location>
        <begin position="46"/>
        <end position="82"/>
    </location>
</feature>